<dbReference type="InterPro" id="IPR020915">
    <property type="entry name" value="UPF0311"/>
</dbReference>
<dbReference type="PROSITE" id="PS51257">
    <property type="entry name" value="PROKAR_LIPOPROTEIN"/>
    <property type="match status" value="1"/>
</dbReference>
<accession>A0AAE0WZF9</accession>
<evidence type="ECO:0000256" key="1">
    <source>
        <dbReference type="SAM" id="SignalP"/>
    </source>
</evidence>
<feature type="signal peptide" evidence="1">
    <location>
        <begin position="1"/>
        <end position="17"/>
    </location>
</feature>
<dbReference type="Gene3D" id="2.40.160.20">
    <property type="match status" value="1"/>
</dbReference>
<reference evidence="2" key="2">
    <citation type="submission" date="2023-06" db="EMBL/GenBank/DDBJ databases">
        <authorList>
            <consortium name="Lawrence Berkeley National Laboratory"/>
            <person name="Haridas S."/>
            <person name="Hensen N."/>
            <person name="Bonometti L."/>
            <person name="Westerberg I."/>
            <person name="Brannstrom I.O."/>
            <person name="Guillou S."/>
            <person name="Cros-Aarteil S."/>
            <person name="Calhoun S."/>
            <person name="Kuo A."/>
            <person name="Mondo S."/>
            <person name="Pangilinan J."/>
            <person name="Riley R."/>
            <person name="Labutti K."/>
            <person name="Andreopoulos B."/>
            <person name="Lipzen A."/>
            <person name="Chen C."/>
            <person name="Yanf M."/>
            <person name="Daum C."/>
            <person name="Ng V."/>
            <person name="Clum A."/>
            <person name="Steindorff A."/>
            <person name="Ohm R."/>
            <person name="Martin F."/>
            <person name="Silar P."/>
            <person name="Natvig D."/>
            <person name="Lalanne C."/>
            <person name="Gautier V."/>
            <person name="Ament-Velasquez S.L."/>
            <person name="Kruys A."/>
            <person name="Hutchinson M.I."/>
            <person name="Powell A.J."/>
            <person name="Barry K."/>
            <person name="Miller A.N."/>
            <person name="Grigoriev I.V."/>
            <person name="Debuchy R."/>
            <person name="Gladieux P."/>
            <person name="Thoren M.H."/>
            <person name="Johannesson H."/>
        </authorList>
    </citation>
    <scope>NUCLEOTIDE SEQUENCE</scope>
    <source>
        <strain evidence="2">CBS 314.62</strain>
    </source>
</reference>
<dbReference type="Pfam" id="PF11578">
    <property type="entry name" value="DUF3237"/>
    <property type="match status" value="1"/>
</dbReference>
<dbReference type="PANTHER" id="PTHR37315">
    <property type="entry name" value="UPF0311 PROTEIN BLR7842"/>
    <property type="match status" value="1"/>
</dbReference>
<name>A0AAE0WZF9_9PEZI</name>
<dbReference type="PANTHER" id="PTHR37315:SF1">
    <property type="entry name" value="UPF0311 PROTEIN BLR7842"/>
    <property type="match status" value="1"/>
</dbReference>
<feature type="chain" id="PRO_5042035666" evidence="1">
    <location>
        <begin position="18"/>
        <end position="164"/>
    </location>
</feature>
<keyword evidence="1" id="KW-0732">Signal</keyword>
<dbReference type="AlphaFoldDB" id="A0AAE0WZF9"/>
<organism evidence="2 3">
    <name type="scientific">Podospora appendiculata</name>
    <dbReference type="NCBI Taxonomy" id="314037"/>
    <lineage>
        <taxon>Eukaryota</taxon>
        <taxon>Fungi</taxon>
        <taxon>Dikarya</taxon>
        <taxon>Ascomycota</taxon>
        <taxon>Pezizomycotina</taxon>
        <taxon>Sordariomycetes</taxon>
        <taxon>Sordariomycetidae</taxon>
        <taxon>Sordariales</taxon>
        <taxon>Podosporaceae</taxon>
        <taxon>Podospora</taxon>
    </lineage>
</organism>
<dbReference type="EMBL" id="JAULSO010000007">
    <property type="protein sequence ID" value="KAK3681373.1"/>
    <property type="molecule type" value="Genomic_DNA"/>
</dbReference>
<gene>
    <name evidence="2" type="ORF">B0T22DRAFT_485462</name>
</gene>
<evidence type="ECO:0000313" key="2">
    <source>
        <dbReference type="EMBL" id="KAK3681373.1"/>
    </source>
</evidence>
<comment type="caution">
    <text evidence="2">The sequence shown here is derived from an EMBL/GenBank/DDBJ whole genome shotgun (WGS) entry which is preliminary data.</text>
</comment>
<proteinExistence type="predicted"/>
<reference evidence="2" key="1">
    <citation type="journal article" date="2023" name="Mol. Phylogenet. Evol.">
        <title>Genome-scale phylogeny and comparative genomics of the fungal order Sordariales.</title>
        <authorList>
            <person name="Hensen N."/>
            <person name="Bonometti L."/>
            <person name="Westerberg I."/>
            <person name="Brannstrom I.O."/>
            <person name="Guillou S."/>
            <person name="Cros-Aarteil S."/>
            <person name="Calhoun S."/>
            <person name="Haridas S."/>
            <person name="Kuo A."/>
            <person name="Mondo S."/>
            <person name="Pangilinan J."/>
            <person name="Riley R."/>
            <person name="LaButti K."/>
            <person name="Andreopoulos B."/>
            <person name="Lipzen A."/>
            <person name="Chen C."/>
            <person name="Yan M."/>
            <person name="Daum C."/>
            <person name="Ng V."/>
            <person name="Clum A."/>
            <person name="Steindorff A."/>
            <person name="Ohm R.A."/>
            <person name="Martin F."/>
            <person name="Silar P."/>
            <person name="Natvig D.O."/>
            <person name="Lalanne C."/>
            <person name="Gautier V."/>
            <person name="Ament-Velasquez S.L."/>
            <person name="Kruys A."/>
            <person name="Hutchinson M.I."/>
            <person name="Powell A.J."/>
            <person name="Barry K."/>
            <person name="Miller A.N."/>
            <person name="Grigoriev I.V."/>
            <person name="Debuchy R."/>
            <person name="Gladieux P."/>
            <person name="Hiltunen Thoren M."/>
            <person name="Johannesson H."/>
        </authorList>
    </citation>
    <scope>NUCLEOTIDE SEQUENCE</scope>
    <source>
        <strain evidence="2">CBS 314.62</strain>
    </source>
</reference>
<sequence>MRVPILLWLSLAMSCLADPSPPPLTFLYAVNLTFNGAGTLNIGQTAMGRRVAYPISGGSFSGPMMSGVALYGLDWGLNDNRGVFREDTIYYLYTNDSAIIMVRAIGIGPNVHHTFETSAAKYMWLNNVVAYAGSRYVAGAVGLDVWQVCFSSPYPWARAARLRL</sequence>
<protein>
    <submittedName>
        <fullName evidence="2">Uncharacterized protein</fullName>
    </submittedName>
</protein>
<keyword evidence="3" id="KW-1185">Reference proteome</keyword>
<evidence type="ECO:0000313" key="3">
    <source>
        <dbReference type="Proteomes" id="UP001270362"/>
    </source>
</evidence>
<dbReference type="Proteomes" id="UP001270362">
    <property type="component" value="Unassembled WGS sequence"/>
</dbReference>